<dbReference type="PROSITE" id="PS00198">
    <property type="entry name" value="4FE4S_FER_1"/>
    <property type="match status" value="1"/>
</dbReference>
<comment type="cofactor">
    <cofactor evidence="1">
        <name>FAD</name>
        <dbReference type="ChEBI" id="CHEBI:57692"/>
    </cofactor>
</comment>
<evidence type="ECO:0000313" key="7">
    <source>
        <dbReference type="EMBL" id="MCW0482692.1"/>
    </source>
</evidence>
<dbReference type="SUPFAM" id="SSF54862">
    <property type="entry name" value="4Fe-4S ferredoxins"/>
    <property type="match status" value="1"/>
</dbReference>
<dbReference type="InterPro" id="IPR007525">
    <property type="entry name" value="FrhB_FdhB_C"/>
</dbReference>
<keyword evidence="2" id="KW-0479">Metal-binding</keyword>
<dbReference type="GO" id="GO:0051536">
    <property type="term" value="F:iron-sulfur cluster binding"/>
    <property type="evidence" value="ECO:0007669"/>
    <property type="project" value="UniProtKB-KW"/>
</dbReference>
<keyword evidence="8" id="KW-1185">Reference proteome</keyword>
<dbReference type="PANTHER" id="PTHR31332">
    <property type="entry name" value="7-HYDROXYMETHYL CHLOROPHYLL A REDUCTASE, CHLOROPLASTIC"/>
    <property type="match status" value="1"/>
</dbReference>
<evidence type="ECO:0000256" key="3">
    <source>
        <dbReference type="ARBA" id="ARBA00023002"/>
    </source>
</evidence>
<dbReference type="Proteomes" id="UP001163821">
    <property type="component" value="Unassembled WGS sequence"/>
</dbReference>
<evidence type="ECO:0000313" key="8">
    <source>
        <dbReference type="Proteomes" id="UP001163821"/>
    </source>
</evidence>
<dbReference type="InterPro" id="IPR017896">
    <property type="entry name" value="4Fe4S_Fe-S-bd"/>
</dbReference>
<keyword evidence="3" id="KW-0560">Oxidoreductase</keyword>
<organism evidence="7 8">
    <name type="scientific">Gaoshiqia sediminis</name>
    <dbReference type="NCBI Taxonomy" id="2986998"/>
    <lineage>
        <taxon>Bacteria</taxon>
        <taxon>Pseudomonadati</taxon>
        <taxon>Bacteroidota</taxon>
        <taxon>Bacteroidia</taxon>
        <taxon>Marinilabiliales</taxon>
        <taxon>Prolixibacteraceae</taxon>
        <taxon>Gaoshiqia</taxon>
    </lineage>
</organism>
<feature type="domain" description="4Fe-4S ferredoxin-type" evidence="6">
    <location>
        <begin position="8"/>
        <end position="37"/>
    </location>
</feature>
<comment type="caution">
    <text evidence="7">The sequence shown here is derived from an EMBL/GenBank/DDBJ whole genome shotgun (WGS) entry which is preliminary data.</text>
</comment>
<dbReference type="Gene3D" id="3.30.70.20">
    <property type="match status" value="1"/>
</dbReference>
<dbReference type="InterPro" id="IPR017900">
    <property type="entry name" value="4Fe4S_Fe_S_CS"/>
</dbReference>
<keyword evidence="5" id="KW-0411">Iron-sulfur</keyword>
<dbReference type="PANTHER" id="PTHR31332:SF6">
    <property type="entry name" value="FORMATE DEHYDROGENASE SUBUNIT BETA"/>
    <property type="match status" value="1"/>
</dbReference>
<evidence type="ECO:0000259" key="6">
    <source>
        <dbReference type="PROSITE" id="PS51379"/>
    </source>
</evidence>
<dbReference type="Pfam" id="PF12838">
    <property type="entry name" value="Fer4_7"/>
    <property type="match status" value="1"/>
</dbReference>
<dbReference type="InterPro" id="IPR007516">
    <property type="entry name" value="Co_F420_Hydgase/DH_bsu_N"/>
</dbReference>
<name>A0AA41Y7S4_9BACT</name>
<dbReference type="Pfam" id="PF04422">
    <property type="entry name" value="FrhB_FdhB_N"/>
    <property type="match status" value="1"/>
</dbReference>
<accession>A0AA41Y7S4</accession>
<dbReference type="GO" id="GO:0052592">
    <property type="term" value="F:oxidoreductase activity, acting on CH or CH2 groups, with an iron-sulfur protein as acceptor"/>
    <property type="evidence" value="ECO:0007669"/>
    <property type="project" value="TreeGrafter"/>
</dbReference>
<gene>
    <name evidence="7" type="ORF">N2K84_08135</name>
</gene>
<sequence>MSNFPRVIELVVKHDLCTGCGVCVYQCPSQALEMSWNDDGFLIPQLTGNCESGGQCLDVCPFNPIPQKEVKTENEIAGIFLDDSTCHHPLIGRYNGIYVGYSHDYRPSSSSGGIATFLLMRFMEEGLIDYVISVKESQRKDYQYEYAISKNKEEVLGASTTKYYPVTLDEALRRINDMKGKVAITGVACFVKAIRLAQHQNPNLKSKIPFLIGIICGGIKSRFFTEYLAVKAGAELQYYRNPNYRIKDLKSDASDYYFTCNDTNTGVQKSVRMRSAGDMWGTGLFKANACDFCDDVTTELADISLGDAWLEPYRKDGKGNSLIVTRTLFMDNFVQKEINTGKLHLEGLSISRFISSQQGSYNHRCKGLSFRMKRVANNKFSLPPKRHTNEKISFAFMLVQILRMKNRKKSLEVWKTYKSALLFDKKMKCSLQMLKIATILYHIQTLISTKIRRK</sequence>
<evidence type="ECO:0000256" key="2">
    <source>
        <dbReference type="ARBA" id="ARBA00022723"/>
    </source>
</evidence>
<evidence type="ECO:0000256" key="1">
    <source>
        <dbReference type="ARBA" id="ARBA00001974"/>
    </source>
</evidence>
<keyword evidence="4" id="KW-0408">Iron</keyword>
<reference evidence="7" key="1">
    <citation type="submission" date="2022-10" db="EMBL/GenBank/DDBJ databases">
        <title>Gaoshiqiia sediminis gen. nov., sp. nov., isolated from coastal sediment.</title>
        <authorList>
            <person name="Yu W.X."/>
            <person name="Mu D.S."/>
            <person name="Du J.Z."/>
            <person name="Liang Y.Q."/>
        </authorList>
    </citation>
    <scope>NUCLEOTIDE SEQUENCE</scope>
    <source>
        <strain evidence="7">A06</strain>
    </source>
</reference>
<dbReference type="RefSeq" id="WP_282591297.1">
    <property type="nucleotide sequence ID" value="NZ_JAPAAF010000008.1"/>
</dbReference>
<dbReference type="EMBL" id="JAPAAF010000008">
    <property type="protein sequence ID" value="MCW0482692.1"/>
    <property type="molecule type" value="Genomic_DNA"/>
</dbReference>
<dbReference type="GO" id="GO:0046872">
    <property type="term" value="F:metal ion binding"/>
    <property type="evidence" value="ECO:0007669"/>
    <property type="project" value="UniProtKB-KW"/>
</dbReference>
<dbReference type="InterPro" id="IPR045220">
    <property type="entry name" value="FRHB/FDHB/HCAR-like"/>
</dbReference>
<evidence type="ECO:0000256" key="4">
    <source>
        <dbReference type="ARBA" id="ARBA00023004"/>
    </source>
</evidence>
<protein>
    <submittedName>
        <fullName evidence="7">Coenzyme F420 hydrogenase/dehydrogenase, beta subunit C-terminal domain</fullName>
    </submittedName>
</protein>
<dbReference type="Pfam" id="PF04432">
    <property type="entry name" value="FrhB_FdhB_C"/>
    <property type="match status" value="1"/>
</dbReference>
<dbReference type="PROSITE" id="PS51379">
    <property type="entry name" value="4FE4S_FER_2"/>
    <property type="match status" value="1"/>
</dbReference>
<proteinExistence type="predicted"/>
<dbReference type="AlphaFoldDB" id="A0AA41Y7S4"/>
<evidence type="ECO:0000256" key="5">
    <source>
        <dbReference type="ARBA" id="ARBA00023014"/>
    </source>
</evidence>